<reference evidence="1" key="1">
    <citation type="journal article" date="2018" name="Aquaculture">
        <title>Complete genome sequence of a white spot syndrome virus associated with a disease incursion in Australia.</title>
        <authorList>
            <person name="Oakey J."/>
            <person name="Smith C.S."/>
        </authorList>
    </citation>
    <scope>NUCLEOTIDE SEQUENCE [LARGE SCALE GENOMIC DNA]</scope>
    <source>
        <strain evidence="1">WSSV-AU</strain>
    </source>
</reference>
<sequence>MPLSHGALGHTCTQGRVVKIVSLELHGFNFSHHNVGGEAGLLAKAHQCLHNLRTNTSSRGRSLGAFGR</sequence>
<dbReference type="EMBL" id="MF768985">
    <property type="protein sequence ID" value="ATU84039.1"/>
    <property type="molecule type" value="Genomic_DNA"/>
</dbReference>
<protein>
    <submittedName>
        <fullName evidence="1">ORF1194</fullName>
    </submittedName>
</protein>
<name>A0A2D3I6N3_9VIRU</name>
<proteinExistence type="predicted"/>
<dbReference type="Proteomes" id="UP000267516">
    <property type="component" value="Segment"/>
</dbReference>
<evidence type="ECO:0000313" key="1">
    <source>
        <dbReference type="EMBL" id="ATU84039.1"/>
    </source>
</evidence>
<organism evidence="1">
    <name type="scientific">White spot syndrome virus</name>
    <dbReference type="NCBI Taxonomy" id="342409"/>
    <lineage>
        <taxon>Viruses</taxon>
        <taxon>Viruses incertae sedis</taxon>
        <taxon>Naldaviricetes</taxon>
        <taxon>Nimaviridae</taxon>
        <taxon>Whispovirus</taxon>
    </lineage>
</organism>
<accession>A0A2D3I6N3</accession>